<reference evidence="7 8" key="1">
    <citation type="submission" date="2022-10" db="EMBL/GenBank/DDBJ databases">
        <title>High-quality genome sequences of two octocoral-associated bacteria, Endozoicomonas euniceicola EF212 and Endozoicomonas gorgoniicola PS125.</title>
        <authorList>
            <person name="Chiou Y.-J."/>
            <person name="Chen Y.-H."/>
        </authorList>
    </citation>
    <scope>NUCLEOTIDE SEQUENCE [LARGE SCALE GENOMIC DNA]</scope>
    <source>
        <strain evidence="7 8">PS125</strain>
    </source>
</reference>
<dbReference type="Pfam" id="PF02812">
    <property type="entry name" value="ELFV_dehydrog_N"/>
    <property type="match status" value="1"/>
</dbReference>
<dbReference type="CDD" id="cd01075">
    <property type="entry name" value="NAD_bind_Leu_Phe_Val_DH"/>
    <property type="match status" value="1"/>
</dbReference>
<dbReference type="PRINTS" id="PR00082">
    <property type="entry name" value="GLFDHDRGNASE"/>
</dbReference>
<dbReference type="RefSeq" id="WP_262565253.1">
    <property type="nucleotide sequence ID" value="NZ_JAPFCC010000001.1"/>
</dbReference>
<comment type="caution">
    <text evidence="7">The sequence shown here is derived from an EMBL/GenBank/DDBJ whole genome shotgun (WGS) entry which is preliminary data.</text>
</comment>
<dbReference type="SMART" id="SM00839">
    <property type="entry name" value="ELFV_dehydrog"/>
    <property type="match status" value="1"/>
</dbReference>
<dbReference type="SUPFAM" id="SSF53223">
    <property type="entry name" value="Aminoacid dehydrogenase-like, N-terminal domain"/>
    <property type="match status" value="1"/>
</dbReference>
<dbReference type="InterPro" id="IPR006095">
    <property type="entry name" value="Glu/Leu/Phe/Val/Trp_DH"/>
</dbReference>
<protein>
    <submittedName>
        <fullName evidence="7">Amino acid dehydrogenase</fullName>
    </submittedName>
</protein>
<dbReference type="InterPro" id="IPR036291">
    <property type="entry name" value="NAD(P)-bd_dom_sf"/>
</dbReference>
<feature type="domain" description="Glutamate/phenylalanine/leucine/valine/L-tryptophan dehydrogenase C-terminal" evidence="6">
    <location>
        <begin position="138"/>
        <end position="346"/>
    </location>
</feature>
<evidence type="ECO:0000256" key="5">
    <source>
        <dbReference type="RuleBase" id="RU004417"/>
    </source>
</evidence>
<keyword evidence="3 5" id="KW-0560">Oxidoreductase</keyword>
<accession>A0ABT3N1J0</accession>
<dbReference type="EMBL" id="JAPFCC010000001">
    <property type="protein sequence ID" value="MCW7555498.1"/>
    <property type="molecule type" value="Genomic_DNA"/>
</dbReference>
<dbReference type="InterPro" id="IPR016211">
    <property type="entry name" value="Glu/Phe/Leu/Val/Trp_DH_bac/arc"/>
</dbReference>
<evidence type="ECO:0000256" key="3">
    <source>
        <dbReference type="ARBA" id="ARBA00023002"/>
    </source>
</evidence>
<dbReference type="PANTHER" id="PTHR42722">
    <property type="entry name" value="LEUCINE DEHYDROGENASE"/>
    <property type="match status" value="1"/>
</dbReference>
<dbReference type="Pfam" id="PF00208">
    <property type="entry name" value="ELFV_dehydrog"/>
    <property type="match status" value="1"/>
</dbReference>
<dbReference type="Proteomes" id="UP001209854">
    <property type="component" value="Unassembled WGS sequence"/>
</dbReference>
<comment type="similarity">
    <text evidence="2 5">Belongs to the Glu/Leu/Phe/Val dehydrogenases family.</text>
</comment>
<name>A0ABT3N1J0_9GAMM</name>
<keyword evidence="4" id="KW-0520">NAD</keyword>
<gene>
    <name evidence="7" type="ORF">NX722_23310</name>
</gene>
<dbReference type="Gene3D" id="3.40.50.720">
    <property type="entry name" value="NAD(P)-binding Rossmann-like Domain"/>
    <property type="match status" value="1"/>
</dbReference>
<evidence type="ECO:0000256" key="4">
    <source>
        <dbReference type="ARBA" id="ARBA00023027"/>
    </source>
</evidence>
<evidence type="ECO:0000256" key="1">
    <source>
        <dbReference type="ARBA" id="ARBA00003868"/>
    </source>
</evidence>
<evidence type="ECO:0000313" key="7">
    <source>
        <dbReference type="EMBL" id="MCW7555498.1"/>
    </source>
</evidence>
<keyword evidence="8" id="KW-1185">Reference proteome</keyword>
<organism evidence="7 8">
    <name type="scientific">Endozoicomonas gorgoniicola</name>
    <dbReference type="NCBI Taxonomy" id="1234144"/>
    <lineage>
        <taxon>Bacteria</taxon>
        <taxon>Pseudomonadati</taxon>
        <taxon>Pseudomonadota</taxon>
        <taxon>Gammaproteobacteria</taxon>
        <taxon>Oceanospirillales</taxon>
        <taxon>Endozoicomonadaceae</taxon>
        <taxon>Endozoicomonas</taxon>
    </lineage>
</organism>
<evidence type="ECO:0000259" key="6">
    <source>
        <dbReference type="SMART" id="SM00839"/>
    </source>
</evidence>
<comment type="function">
    <text evidence="1">Catalyzes the reversible oxidative deamination of glutamate to alpha-ketoglutarate and ammonia.</text>
</comment>
<dbReference type="SUPFAM" id="SSF51735">
    <property type="entry name" value="NAD(P)-binding Rossmann-fold domains"/>
    <property type="match status" value="1"/>
</dbReference>
<dbReference type="InterPro" id="IPR006097">
    <property type="entry name" value="Glu/Leu/Phe/Val/Trp_DH_dimer"/>
</dbReference>
<evidence type="ECO:0000313" key="8">
    <source>
        <dbReference type="Proteomes" id="UP001209854"/>
    </source>
</evidence>
<dbReference type="PANTHER" id="PTHR42722:SF1">
    <property type="entry name" value="VALINE DEHYDROGENASE"/>
    <property type="match status" value="1"/>
</dbReference>
<dbReference type="InterPro" id="IPR006096">
    <property type="entry name" value="Glu/Leu/Phe/Val/Trp_DH_C"/>
</dbReference>
<dbReference type="Gene3D" id="3.40.50.10860">
    <property type="entry name" value="Leucine Dehydrogenase, chain A, domain 1"/>
    <property type="match status" value="1"/>
</dbReference>
<proteinExistence type="inferred from homology"/>
<evidence type="ECO:0000256" key="2">
    <source>
        <dbReference type="ARBA" id="ARBA00006382"/>
    </source>
</evidence>
<dbReference type="InterPro" id="IPR046346">
    <property type="entry name" value="Aminoacid_DH-like_N_sf"/>
</dbReference>
<dbReference type="PIRSF" id="PIRSF000188">
    <property type="entry name" value="Phe_leu_dh"/>
    <property type="match status" value="1"/>
</dbReference>
<sequence length="348" mass="37803">MFRQITEARMNDIHIKYDEHSGLKSIIAIHNTRRGPSLGGCRFIPYSSFDDAVTDAIRLAQGMSYKAALAGLDLGGGKSVIMMPESDFDRTELFSAFGRFVDELGGRYITAIDSGTGVSDMDIIATQTRHVSCTSASGNPAPSTAKGVYYGILSTLKVHKGFGNTLKGMTIAVQGLGSVGYALCQLLHRDGARLIVSDIDDVKVEQCVREFGARVVNPAEIYSTPCDIFSPCGLGGILNEQTIDQLQCGAIAGSANNQLLTPECGEQLFNRGILYAPDYLINAGGLIFVAMMHARKSNEELNHRIKGIGETLLQVFRRQQQQQEPVNRIADQMAEAMLFGDEIRQLTA</sequence>